<dbReference type="KEGG" id="nia:A8C56_05285"/>
<dbReference type="Pfam" id="PF08002">
    <property type="entry name" value="DUF1697"/>
    <property type="match status" value="1"/>
</dbReference>
<evidence type="ECO:0000313" key="2">
    <source>
        <dbReference type="Proteomes" id="UP000077667"/>
    </source>
</evidence>
<name>A0A1A9I1A2_9BACT</name>
<dbReference type="Proteomes" id="UP000077667">
    <property type="component" value="Chromosome"/>
</dbReference>
<protein>
    <submittedName>
        <fullName evidence="1">Uncharacterized protein</fullName>
    </submittedName>
</protein>
<organism evidence="1 2">
    <name type="scientific">Niabella ginsenosidivorans</name>
    <dbReference type="NCBI Taxonomy" id="1176587"/>
    <lineage>
        <taxon>Bacteria</taxon>
        <taxon>Pseudomonadati</taxon>
        <taxon>Bacteroidota</taxon>
        <taxon>Chitinophagia</taxon>
        <taxon>Chitinophagales</taxon>
        <taxon>Chitinophagaceae</taxon>
        <taxon>Niabella</taxon>
    </lineage>
</organism>
<reference evidence="1 2" key="1">
    <citation type="submission" date="2016-05" db="EMBL/GenBank/DDBJ databases">
        <title>Niabella ginsenosidivorans BS26 whole genome sequencing.</title>
        <authorList>
            <person name="Im W.T."/>
            <person name="Siddiqi M.Z."/>
        </authorList>
    </citation>
    <scope>NUCLEOTIDE SEQUENCE [LARGE SCALE GENOMIC DNA]</scope>
    <source>
        <strain evidence="1 2">BS26</strain>
    </source>
</reference>
<gene>
    <name evidence="1" type="ORF">A8C56_05285</name>
</gene>
<dbReference type="STRING" id="1176587.A8C56_05285"/>
<dbReference type="InterPro" id="IPR012545">
    <property type="entry name" value="DUF1697"/>
</dbReference>
<dbReference type="SUPFAM" id="SSF160379">
    <property type="entry name" value="SP0830-like"/>
    <property type="match status" value="1"/>
</dbReference>
<proteinExistence type="predicted"/>
<dbReference type="Gene3D" id="3.30.70.1280">
    <property type="entry name" value="SP0830-like domains"/>
    <property type="match status" value="1"/>
</dbReference>
<keyword evidence="2" id="KW-1185">Reference proteome</keyword>
<dbReference type="EMBL" id="CP015772">
    <property type="protein sequence ID" value="ANH80481.1"/>
    <property type="molecule type" value="Genomic_DNA"/>
</dbReference>
<evidence type="ECO:0000313" key="1">
    <source>
        <dbReference type="EMBL" id="ANH80481.1"/>
    </source>
</evidence>
<dbReference type="AlphaFoldDB" id="A0A1A9I1A2"/>
<accession>A0A1A9I1A2</accession>
<sequence length="108" mass="12308">MKSRLEKNGYQKIQTILQAGNIISDAPEKHSSKLQKKLETALTKTFNYPASGLVITMQRLQTAVTRPIQAQNGTVHRIFPLSGMQKYYYPMLKQKMKLAARTLPFILL</sequence>